<evidence type="ECO:0000313" key="1">
    <source>
        <dbReference type="EMBL" id="JAH85624.1"/>
    </source>
</evidence>
<organism evidence="1">
    <name type="scientific">Anguilla anguilla</name>
    <name type="common">European freshwater eel</name>
    <name type="synonym">Muraena anguilla</name>
    <dbReference type="NCBI Taxonomy" id="7936"/>
    <lineage>
        <taxon>Eukaryota</taxon>
        <taxon>Metazoa</taxon>
        <taxon>Chordata</taxon>
        <taxon>Craniata</taxon>
        <taxon>Vertebrata</taxon>
        <taxon>Euteleostomi</taxon>
        <taxon>Actinopterygii</taxon>
        <taxon>Neopterygii</taxon>
        <taxon>Teleostei</taxon>
        <taxon>Anguilliformes</taxon>
        <taxon>Anguillidae</taxon>
        <taxon>Anguilla</taxon>
    </lineage>
</organism>
<name>A0A0E9W5H5_ANGAN</name>
<dbReference type="EMBL" id="GBXM01022953">
    <property type="protein sequence ID" value="JAH85624.1"/>
    <property type="molecule type" value="Transcribed_RNA"/>
</dbReference>
<dbReference type="AlphaFoldDB" id="A0A0E9W5H5"/>
<reference evidence="1" key="1">
    <citation type="submission" date="2014-11" db="EMBL/GenBank/DDBJ databases">
        <authorList>
            <person name="Amaro Gonzalez C."/>
        </authorList>
    </citation>
    <scope>NUCLEOTIDE SEQUENCE</scope>
</reference>
<sequence>MAFCGSPPTSAHGEVTKLLRRIIYLFRQRDGSQEFLFRFFEFFEGEN</sequence>
<reference evidence="1" key="2">
    <citation type="journal article" date="2015" name="Fish Shellfish Immunol.">
        <title>Early steps in the European eel (Anguilla anguilla)-Vibrio vulnificus interaction in the gills: Role of the RtxA13 toxin.</title>
        <authorList>
            <person name="Callol A."/>
            <person name="Pajuelo D."/>
            <person name="Ebbesson L."/>
            <person name="Teles M."/>
            <person name="MacKenzie S."/>
            <person name="Amaro C."/>
        </authorList>
    </citation>
    <scope>NUCLEOTIDE SEQUENCE</scope>
</reference>
<accession>A0A0E9W5H5</accession>
<protein>
    <submittedName>
        <fullName evidence="1">Uncharacterized protein</fullName>
    </submittedName>
</protein>
<proteinExistence type="predicted"/>